<name>A0A2K8NUM4_9MOLU</name>
<keyword evidence="3" id="KW-1185">Reference proteome</keyword>
<keyword evidence="1" id="KW-1133">Transmembrane helix</keyword>
<dbReference type="AlphaFoldDB" id="A0A2K8NUM4"/>
<evidence type="ECO:0000313" key="3">
    <source>
        <dbReference type="Proteomes" id="UP000232063"/>
    </source>
</evidence>
<dbReference type="Proteomes" id="UP000232063">
    <property type="component" value="Chromosome"/>
</dbReference>
<proteinExistence type="predicted"/>
<gene>
    <name evidence="2" type="ORF">ELUMI_v1c08240</name>
</gene>
<feature type="transmembrane region" description="Helical" evidence="1">
    <location>
        <begin position="35"/>
        <end position="53"/>
    </location>
</feature>
<keyword evidence="1" id="KW-0812">Transmembrane</keyword>
<evidence type="ECO:0000313" key="2">
    <source>
        <dbReference type="EMBL" id="ATZ17545.1"/>
    </source>
</evidence>
<dbReference type="EMBL" id="CP024963">
    <property type="protein sequence ID" value="ATZ17545.1"/>
    <property type="molecule type" value="Genomic_DNA"/>
</dbReference>
<evidence type="ECO:0000256" key="1">
    <source>
        <dbReference type="SAM" id="Phobius"/>
    </source>
</evidence>
<reference evidence="2 3" key="1">
    <citation type="submission" date="2017-11" db="EMBL/GenBank/DDBJ databases">
        <title>Genome sequence of Entomoplasma luminosum PIMN-1 (ATCC 49195).</title>
        <authorList>
            <person name="Lo W.-S."/>
            <person name="Gasparich G.E."/>
            <person name="Kuo C.-H."/>
        </authorList>
    </citation>
    <scope>NUCLEOTIDE SEQUENCE [LARGE SCALE GENOMIC DNA]</scope>
    <source>
        <strain evidence="2 3">PIMN-1</strain>
    </source>
</reference>
<organism evidence="2 3">
    <name type="scientific">Williamsoniiplasma luminosum</name>
    <dbReference type="NCBI Taxonomy" id="214888"/>
    <lineage>
        <taxon>Bacteria</taxon>
        <taxon>Bacillati</taxon>
        <taxon>Mycoplasmatota</taxon>
        <taxon>Mollicutes</taxon>
        <taxon>Entomoplasmatales</taxon>
        <taxon>Williamsoniiplasma</taxon>
    </lineage>
</organism>
<keyword evidence="1" id="KW-0472">Membrane</keyword>
<sequence length="74" mass="9094">MPFNEKEVILNGCFLSWSIFHIKDWNYEKAIILDFFWTFFVFLITKGLIYQALRWKKKKKRMKIKLSWIGLKGF</sequence>
<accession>A0A2K8NUM4</accession>
<protein>
    <submittedName>
        <fullName evidence="2">Uncharacterized protein</fullName>
    </submittedName>
</protein>
<dbReference type="KEGG" id="elj:ELUMI_v1c08240"/>